<organism evidence="8 9">
    <name type="scientific">Celerinatantimonas yamalensis</name>
    <dbReference type="NCBI Taxonomy" id="559956"/>
    <lineage>
        <taxon>Bacteria</taxon>
        <taxon>Pseudomonadati</taxon>
        <taxon>Pseudomonadota</taxon>
        <taxon>Gammaproteobacteria</taxon>
        <taxon>Celerinatantimonadaceae</taxon>
        <taxon>Celerinatantimonas</taxon>
    </lineage>
</organism>
<dbReference type="Pfam" id="PF26049">
    <property type="entry name" value="RLMG_N"/>
    <property type="match status" value="1"/>
</dbReference>
<dbReference type="RefSeq" id="WP_408624647.1">
    <property type="nucleotide sequence ID" value="NZ_JBEQCT010000008.1"/>
</dbReference>
<dbReference type="InterPro" id="IPR007848">
    <property type="entry name" value="Small_mtfrase_dom"/>
</dbReference>
<dbReference type="Pfam" id="PF05175">
    <property type="entry name" value="MTS"/>
    <property type="match status" value="1"/>
</dbReference>
<dbReference type="InterPro" id="IPR058679">
    <property type="entry name" value="RlmG_N"/>
</dbReference>
<dbReference type="InterPro" id="IPR002052">
    <property type="entry name" value="DNA_methylase_N6_adenine_CS"/>
</dbReference>
<evidence type="ECO:0000256" key="5">
    <source>
        <dbReference type="ARBA" id="ARBA00022691"/>
    </source>
</evidence>
<evidence type="ECO:0000256" key="3">
    <source>
        <dbReference type="ARBA" id="ARBA00022603"/>
    </source>
</evidence>
<evidence type="ECO:0000259" key="7">
    <source>
        <dbReference type="Pfam" id="PF26049"/>
    </source>
</evidence>
<dbReference type="PANTHER" id="PTHR47816:SF5">
    <property type="entry name" value="RIBOSOMAL RNA LARGE SUBUNIT METHYLTRANSFERASE G"/>
    <property type="match status" value="1"/>
</dbReference>
<comment type="caution">
    <text evidence="8">The sequence shown here is derived from an EMBL/GenBank/DDBJ whole genome shotgun (WGS) entry which is preliminary data.</text>
</comment>
<gene>
    <name evidence="8" type="ORF">ABUE30_14995</name>
</gene>
<evidence type="ECO:0000259" key="6">
    <source>
        <dbReference type="Pfam" id="PF05175"/>
    </source>
</evidence>
<dbReference type="SUPFAM" id="SSF53335">
    <property type="entry name" value="S-adenosyl-L-methionine-dependent methyltransferases"/>
    <property type="match status" value="1"/>
</dbReference>
<feature type="domain" description="Methyltransferase small" evidence="6">
    <location>
        <begin position="198"/>
        <end position="367"/>
    </location>
</feature>
<feature type="domain" description="RlmG N-terminal" evidence="7">
    <location>
        <begin position="10"/>
        <end position="178"/>
    </location>
</feature>
<dbReference type="PROSITE" id="PS00092">
    <property type="entry name" value="N6_MTASE"/>
    <property type="match status" value="1"/>
</dbReference>
<reference evidence="8 9" key="1">
    <citation type="journal article" date="2013" name="Int. J. Syst. Evol. Microbiol.">
        <title>Celerinatantimonas yamalensis sp. nov., a cold-adapted diazotrophic bacterium from a cold permafrost brine.</title>
        <authorList>
            <person name="Shcherbakova V."/>
            <person name="Chuvilskaya N."/>
            <person name="Rivkina E."/>
            <person name="Demidov N."/>
            <person name="Uchaeva V."/>
            <person name="Suetin S."/>
            <person name="Suzina N."/>
            <person name="Gilichinsky D."/>
        </authorList>
    </citation>
    <scope>NUCLEOTIDE SEQUENCE [LARGE SCALE GENOMIC DNA]</scope>
    <source>
        <strain evidence="8 9">C7</strain>
    </source>
</reference>
<dbReference type="InterPro" id="IPR046977">
    <property type="entry name" value="RsmC/RlmG"/>
</dbReference>
<accession>A0ABW9G9I0</accession>
<dbReference type="EMBL" id="JBEQCT010000008">
    <property type="protein sequence ID" value="MFM2486349.1"/>
    <property type="molecule type" value="Genomic_DNA"/>
</dbReference>
<dbReference type="PANTHER" id="PTHR47816">
    <property type="entry name" value="RIBOSOMAL RNA SMALL SUBUNIT METHYLTRANSFERASE C"/>
    <property type="match status" value="1"/>
</dbReference>
<dbReference type="Proteomes" id="UP001629953">
    <property type="component" value="Unassembled WGS sequence"/>
</dbReference>
<proteinExistence type="predicted"/>
<evidence type="ECO:0000256" key="2">
    <source>
        <dbReference type="ARBA" id="ARBA00022552"/>
    </source>
</evidence>
<sequence length="371" mass="41916">MIQQASVQFDTHLRIERFPRPQSTDLQAWNSADRLLIEHVKQQIDSDQTLAIFNDDFGALSCALANYSQYWYSDSWLAHQALAHNRSANQLTVLRTRSTMEHPAPADAWLIKVPKNLAHLAHQLALISQVAKPNQPIILVSMVKFLSKGVFKLVEQYLGPLTTSLAQQKARLIFSHLQKPATPCEYPLRWHAAPYPWQLDDHANVFCLGKLDIGTRFLLNNLPKGHFSNIIDLGCGNGLLSLAARKHWPDAQIISCDESLMAVESATINMRYNYPDAEPRYQARADHCLSQQSDNWADLILCNPPFHQQQTISTAIAQQMFTDAYRALNKEGQLCIVANRHLPYPHLLKKQFGGIKVLASNPKFVILVAIK</sequence>
<evidence type="ECO:0000256" key="1">
    <source>
        <dbReference type="ARBA" id="ARBA00022490"/>
    </source>
</evidence>
<keyword evidence="9" id="KW-1185">Reference proteome</keyword>
<dbReference type="Gene3D" id="3.40.50.150">
    <property type="entry name" value="Vaccinia Virus protein VP39"/>
    <property type="match status" value="2"/>
</dbReference>
<dbReference type="InterPro" id="IPR017237">
    <property type="entry name" value="RLMG"/>
</dbReference>
<dbReference type="PIRSF" id="PIRSF037565">
    <property type="entry name" value="RRNA_m2G_Mtase_RsmD_prd"/>
    <property type="match status" value="1"/>
</dbReference>
<dbReference type="GO" id="GO:0008168">
    <property type="term" value="F:methyltransferase activity"/>
    <property type="evidence" value="ECO:0007669"/>
    <property type="project" value="UniProtKB-KW"/>
</dbReference>
<evidence type="ECO:0000256" key="4">
    <source>
        <dbReference type="ARBA" id="ARBA00022679"/>
    </source>
</evidence>
<dbReference type="GO" id="GO:0032259">
    <property type="term" value="P:methylation"/>
    <property type="evidence" value="ECO:0007669"/>
    <property type="project" value="UniProtKB-KW"/>
</dbReference>
<name>A0ABW9G9I0_9GAMM</name>
<keyword evidence="1" id="KW-0963">Cytoplasm</keyword>
<dbReference type="CDD" id="cd02440">
    <property type="entry name" value="AdoMet_MTases"/>
    <property type="match status" value="1"/>
</dbReference>
<keyword evidence="3 8" id="KW-0489">Methyltransferase</keyword>
<keyword evidence="5" id="KW-0949">S-adenosyl-L-methionine</keyword>
<evidence type="ECO:0000313" key="9">
    <source>
        <dbReference type="Proteomes" id="UP001629953"/>
    </source>
</evidence>
<keyword evidence="4" id="KW-0808">Transferase</keyword>
<protein>
    <submittedName>
        <fullName evidence="8">Methyltransferase</fullName>
    </submittedName>
</protein>
<evidence type="ECO:0000313" key="8">
    <source>
        <dbReference type="EMBL" id="MFM2486349.1"/>
    </source>
</evidence>
<keyword evidence="2" id="KW-0698">rRNA processing</keyword>
<dbReference type="InterPro" id="IPR029063">
    <property type="entry name" value="SAM-dependent_MTases_sf"/>
</dbReference>